<accession>A0A6H5G6X9</accession>
<proteinExistence type="predicted"/>
<dbReference type="EMBL" id="CADCXU010007176">
    <property type="protein sequence ID" value="CAA9998521.1"/>
    <property type="molecule type" value="Genomic_DNA"/>
</dbReference>
<keyword evidence="1" id="KW-0472">Membrane</keyword>
<evidence type="ECO:0000313" key="3">
    <source>
        <dbReference type="Proteomes" id="UP000479000"/>
    </source>
</evidence>
<dbReference type="Proteomes" id="UP000479000">
    <property type="component" value="Unassembled WGS sequence"/>
</dbReference>
<feature type="non-terminal residue" evidence="2">
    <location>
        <position position="199"/>
    </location>
</feature>
<keyword evidence="3" id="KW-1185">Reference proteome</keyword>
<reference evidence="2 3" key="1">
    <citation type="submission" date="2020-02" db="EMBL/GenBank/DDBJ databases">
        <authorList>
            <person name="Ferguson B K."/>
        </authorList>
    </citation>
    <scope>NUCLEOTIDE SEQUENCE [LARGE SCALE GENOMIC DNA]</scope>
</reference>
<organism evidence="2 3">
    <name type="scientific">Nesidiocoris tenuis</name>
    <dbReference type="NCBI Taxonomy" id="355587"/>
    <lineage>
        <taxon>Eukaryota</taxon>
        <taxon>Metazoa</taxon>
        <taxon>Ecdysozoa</taxon>
        <taxon>Arthropoda</taxon>
        <taxon>Hexapoda</taxon>
        <taxon>Insecta</taxon>
        <taxon>Pterygota</taxon>
        <taxon>Neoptera</taxon>
        <taxon>Paraneoptera</taxon>
        <taxon>Hemiptera</taxon>
        <taxon>Heteroptera</taxon>
        <taxon>Panheteroptera</taxon>
        <taxon>Cimicomorpha</taxon>
        <taxon>Miridae</taxon>
        <taxon>Dicyphina</taxon>
        <taxon>Nesidiocoris</taxon>
    </lineage>
</organism>
<keyword evidence="1" id="KW-1133">Transmembrane helix</keyword>
<name>A0A6H5G6X9_9HEMI</name>
<evidence type="ECO:0000313" key="2">
    <source>
        <dbReference type="EMBL" id="CAA9998521.1"/>
    </source>
</evidence>
<sequence>MFFNFFHIFYTFMLFKFCIESVCLLVVSSQIYRTRGPGIFYTEAQRGWQQDLEARFSIFEKKKNFLILKKVKKVRLFYLKNLQPFGRKTVHGGRRTVDGVRWTGEGGRWTVDGERRTVNVKRRTAYGRRRTGKTDGVRWTADSGRRTVDGGRGRRTVGARYGFYTLWNVNHEIVRGVQMLLGSPLVGPGTRSLPIRLIR</sequence>
<gene>
    <name evidence="2" type="ORF">NTEN_LOCUS4804</name>
</gene>
<dbReference type="AlphaFoldDB" id="A0A6H5G6X9"/>
<protein>
    <submittedName>
        <fullName evidence="2">Uncharacterized protein</fullName>
    </submittedName>
</protein>
<feature type="transmembrane region" description="Helical" evidence="1">
    <location>
        <begin position="6"/>
        <end position="27"/>
    </location>
</feature>
<evidence type="ECO:0000256" key="1">
    <source>
        <dbReference type="SAM" id="Phobius"/>
    </source>
</evidence>
<keyword evidence="1" id="KW-0812">Transmembrane</keyword>